<dbReference type="EMBL" id="JBHSBU010000001">
    <property type="protein sequence ID" value="MFC4159862.1"/>
    <property type="molecule type" value="Genomic_DNA"/>
</dbReference>
<evidence type="ECO:0000256" key="4">
    <source>
        <dbReference type="ARBA" id="ARBA00022642"/>
    </source>
</evidence>
<dbReference type="EC" id="2.7.7.18" evidence="11"/>
<evidence type="ECO:0000256" key="6">
    <source>
        <dbReference type="ARBA" id="ARBA00022695"/>
    </source>
</evidence>
<feature type="domain" description="Cytidyltransferase-like" evidence="12">
    <location>
        <begin position="10"/>
        <end position="192"/>
    </location>
</feature>
<evidence type="ECO:0000256" key="9">
    <source>
        <dbReference type="ARBA" id="ARBA00023027"/>
    </source>
</evidence>
<comment type="caution">
    <text evidence="13">The sequence shown here is derived from an EMBL/GenBank/DDBJ whole genome shotgun (WGS) entry which is preliminary data.</text>
</comment>
<dbReference type="PANTHER" id="PTHR39321:SF3">
    <property type="entry name" value="PHOSPHOPANTETHEINE ADENYLYLTRANSFERASE"/>
    <property type="match status" value="1"/>
</dbReference>
<dbReference type="CDD" id="cd02165">
    <property type="entry name" value="NMNAT"/>
    <property type="match status" value="1"/>
</dbReference>
<organism evidence="13 14">
    <name type="scientific">Chitinimonas lacunae</name>
    <dbReference type="NCBI Taxonomy" id="1963018"/>
    <lineage>
        <taxon>Bacteria</taxon>
        <taxon>Pseudomonadati</taxon>
        <taxon>Pseudomonadota</taxon>
        <taxon>Betaproteobacteria</taxon>
        <taxon>Neisseriales</taxon>
        <taxon>Chitinibacteraceae</taxon>
        <taxon>Chitinimonas</taxon>
    </lineage>
</organism>
<gene>
    <name evidence="11 13" type="primary">nadD</name>
    <name evidence="13" type="ORF">ACFOW7_10955</name>
</gene>
<evidence type="ECO:0000313" key="14">
    <source>
        <dbReference type="Proteomes" id="UP001595791"/>
    </source>
</evidence>
<reference evidence="14" key="1">
    <citation type="journal article" date="2019" name="Int. J. Syst. Evol. Microbiol.">
        <title>The Global Catalogue of Microorganisms (GCM) 10K type strain sequencing project: providing services to taxonomists for standard genome sequencing and annotation.</title>
        <authorList>
            <consortium name="The Broad Institute Genomics Platform"/>
            <consortium name="The Broad Institute Genome Sequencing Center for Infectious Disease"/>
            <person name="Wu L."/>
            <person name="Ma J."/>
        </authorList>
    </citation>
    <scope>NUCLEOTIDE SEQUENCE [LARGE SCALE GENOMIC DNA]</scope>
    <source>
        <strain evidence="14">LMG 29894</strain>
    </source>
</reference>
<comment type="function">
    <text evidence="1 11">Catalyzes the reversible adenylation of nicotinate mononucleotide (NaMN) to nicotinic acid adenine dinucleotide (NaAD).</text>
</comment>
<dbReference type="NCBIfam" id="NF000840">
    <property type="entry name" value="PRK00071.1-3"/>
    <property type="match status" value="1"/>
</dbReference>
<evidence type="ECO:0000256" key="7">
    <source>
        <dbReference type="ARBA" id="ARBA00022741"/>
    </source>
</evidence>
<keyword evidence="6 11" id="KW-0548">Nucleotidyltransferase</keyword>
<dbReference type="PANTHER" id="PTHR39321">
    <property type="entry name" value="NICOTINATE-NUCLEOTIDE ADENYLYLTRANSFERASE-RELATED"/>
    <property type="match status" value="1"/>
</dbReference>
<evidence type="ECO:0000259" key="12">
    <source>
        <dbReference type="Pfam" id="PF01467"/>
    </source>
</evidence>
<evidence type="ECO:0000313" key="13">
    <source>
        <dbReference type="EMBL" id="MFC4159862.1"/>
    </source>
</evidence>
<evidence type="ECO:0000256" key="1">
    <source>
        <dbReference type="ARBA" id="ARBA00002324"/>
    </source>
</evidence>
<evidence type="ECO:0000256" key="11">
    <source>
        <dbReference type="HAMAP-Rule" id="MF_00244"/>
    </source>
</evidence>
<comment type="catalytic activity">
    <reaction evidence="10 11">
        <text>nicotinate beta-D-ribonucleotide + ATP + H(+) = deamido-NAD(+) + diphosphate</text>
        <dbReference type="Rhea" id="RHEA:22860"/>
        <dbReference type="ChEBI" id="CHEBI:15378"/>
        <dbReference type="ChEBI" id="CHEBI:30616"/>
        <dbReference type="ChEBI" id="CHEBI:33019"/>
        <dbReference type="ChEBI" id="CHEBI:57502"/>
        <dbReference type="ChEBI" id="CHEBI:58437"/>
        <dbReference type="EC" id="2.7.7.18"/>
    </reaction>
</comment>
<evidence type="ECO:0000256" key="10">
    <source>
        <dbReference type="ARBA" id="ARBA00048721"/>
    </source>
</evidence>
<dbReference type="Proteomes" id="UP001595791">
    <property type="component" value="Unassembled WGS sequence"/>
</dbReference>
<keyword evidence="14" id="KW-1185">Reference proteome</keyword>
<evidence type="ECO:0000256" key="2">
    <source>
        <dbReference type="ARBA" id="ARBA00005019"/>
    </source>
</evidence>
<dbReference type="Pfam" id="PF01467">
    <property type="entry name" value="CTP_transf_like"/>
    <property type="match status" value="1"/>
</dbReference>
<dbReference type="NCBIfam" id="TIGR00125">
    <property type="entry name" value="cyt_tran_rel"/>
    <property type="match status" value="1"/>
</dbReference>
<dbReference type="RefSeq" id="WP_378164073.1">
    <property type="nucleotide sequence ID" value="NZ_JBHSBU010000001.1"/>
</dbReference>
<evidence type="ECO:0000256" key="3">
    <source>
        <dbReference type="ARBA" id="ARBA00009014"/>
    </source>
</evidence>
<accession>A0ABV8MS77</accession>
<comment type="similarity">
    <text evidence="3 11">Belongs to the NadD family.</text>
</comment>
<sequence length="219" mass="24337">MVARQAGIGIFGGTFDPIHYGHLRAAEEFGETLGLSEVRLIPTGAPPHRGGPVASPAHRLAMAQLAVEGNPRLKVDDREIRRDTLCYTIDTLHELRAELGETPLAWLIGADSFYRLSSWRRWRELFDLAMLAVACRPGFDLDAWRDHADPELLAEVLPRIQPLTIPATVERGTIALLPTTPLALSATAIRQRLADHRSARYLAPAAVLDYAERHLLYRP</sequence>
<keyword evidence="5 11" id="KW-0808">Transferase</keyword>
<name>A0ABV8MS77_9NEIS</name>
<dbReference type="NCBIfam" id="TIGR00482">
    <property type="entry name" value="nicotinate (nicotinamide) nucleotide adenylyltransferase"/>
    <property type="match status" value="1"/>
</dbReference>
<comment type="pathway">
    <text evidence="2 11">Cofactor biosynthesis; NAD(+) biosynthesis; deamido-NAD(+) from nicotinate D-ribonucleotide: step 1/1.</text>
</comment>
<evidence type="ECO:0000256" key="8">
    <source>
        <dbReference type="ARBA" id="ARBA00022840"/>
    </source>
</evidence>
<keyword evidence="8 11" id="KW-0067">ATP-binding</keyword>
<keyword evidence="9 11" id="KW-0520">NAD</keyword>
<dbReference type="Gene3D" id="3.40.50.620">
    <property type="entry name" value="HUPs"/>
    <property type="match status" value="1"/>
</dbReference>
<dbReference type="SUPFAM" id="SSF52374">
    <property type="entry name" value="Nucleotidylyl transferase"/>
    <property type="match status" value="1"/>
</dbReference>
<dbReference type="NCBIfam" id="NF000839">
    <property type="entry name" value="PRK00071.1-1"/>
    <property type="match status" value="1"/>
</dbReference>
<dbReference type="InterPro" id="IPR004821">
    <property type="entry name" value="Cyt_trans-like"/>
</dbReference>
<keyword evidence="4 11" id="KW-0662">Pyridine nucleotide biosynthesis</keyword>
<dbReference type="GO" id="GO:0004515">
    <property type="term" value="F:nicotinate-nucleotide adenylyltransferase activity"/>
    <property type="evidence" value="ECO:0007669"/>
    <property type="project" value="UniProtKB-EC"/>
</dbReference>
<dbReference type="HAMAP" id="MF_00244">
    <property type="entry name" value="NaMN_adenylyltr"/>
    <property type="match status" value="1"/>
</dbReference>
<proteinExistence type="inferred from homology"/>
<protein>
    <recommendedName>
        <fullName evidence="11">Probable nicotinate-nucleotide adenylyltransferase</fullName>
        <ecNumber evidence="11">2.7.7.18</ecNumber>
    </recommendedName>
    <alternativeName>
        <fullName evidence="11">Deamido-NAD(+) diphosphorylase</fullName>
    </alternativeName>
    <alternativeName>
        <fullName evidence="11">Deamido-NAD(+) pyrophosphorylase</fullName>
    </alternativeName>
    <alternativeName>
        <fullName evidence="11">Nicotinate mononucleotide adenylyltransferase</fullName>
        <shortName evidence="11">NaMN adenylyltransferase</shortName>
    </alternativeName>
</protein>
<evidence type="ECO:0000256" key="5">
    <source>
        <dbReference type="ARBA" id="ARBA00022679"/>
    </source>
</evidence>
<dbReference type="InterPro" id="IPR005248">
    <property type="entry name" value="NadD/NMNAT"/>
</dbReference>
<dbReference type="InterPro" id="IPR014729">
    <property type="entry name" value="Rossmann-like_a/b/a_fold"/>
</dbReference>
<keyword evidence="7 11" id="KW-0547">Nucleotide-binding</keyword>